<dbReference type="GO" id="GO:0030261">
    <property type="term" value="P:chromosome condensation"/>
    <property type="evidence" value="ECO:0007669"/>
    <property type="project" value="UniProtKB-KW"/>
</dbReference>
<dbReference type="GO" id="GO:0030527">
    <property type="term" value="F:structural constituent of chromatin"/>
    <property type="evidence" value="ECO:0007669"/>
    <property type="project" value="InterPro"/>
</dbReference>
<sequence length="92" mass="10367">MNNKEFLEKLSNATELPAKEMQHLSGMFSSLIADTLEDGDVLTVQNFGNFEVKKKLERIVVNPSTKQRMLVPPKLAMSFKPGAAIKEKFKNK</sequence>
<dbReference type="OrthoDB" id="1095660at2"/>
<dbReference type="SUPFAM" id="SSF47729">
    <property type="entry name" value="IHF-like DNA-binding proteins"/>
    <property type="match status" value="1"/>
</dbReference>
<accession>A0A5P8E4X8</accession>
<evidence type="ECO:0000256" key="3">
    <source>
        <dbReference type="ARBA" id="ARBA00023125"/>
    </source>
</evidence>
<name>A0A5P8E4X8_9BACT</name>
<dbReference type="RefSeq" id="WP_111899347.1">
    <property type="nucleotide sequence ID" value="NZ_CP033459.1"/>
</dbReference>
<evidence type="ECO:0000256" key="4">
    <source>
        <dbReference type="RuleBase" id="RU003939"/>
    </source>
</evidence>
<keyword evidence="3 5" id="KW-0238">DNA-binding</keyword>
<dbReference type="PANTHER" id="PTHR33175">
    <property type="entry name" value="DNA-BINDING PROTEIN HU"/>
    <property type="match status" value="1"/>
</dbReference>
<evidence type="ECO:0000313" key="6">
    <source>
        <dbReference type="Proteomes" id="UP000249375"/>
    </source>
</evidence>
<dbReference type="GO" id="GO:0005829">
    <property type="term" value="C:cytosol"/>
    <property type="evidence" value="ECO:0007669"/>
    <property type="project" value="TreeGrafter"/>
</dbReference>
<keyword evidence="2" id="KW-0226">DNA condensation</keyword>
<dbReference type="InterPro" id="IPR010992">
    <property type="entry name" value="IHF-like_DNA-bd_dom_sf"/>
</dbReference>
<dbReference type="InterPro" id="IPR000119">
    <property type="entry name" value="Hist_DNA-bd"/>
</dbReference>
<evidence type="ECO:0000256" key="2">
    <source>
        <dbReference type="ARBA" id="ARBA00023067"/>
    </source>
</evidence>
<dbReference type="KEGG" id="alq:C7Y71_002725"/>
<proteinExistence type="inferred from homology"/>
<dbReference type="SMART" id="SM00411">
    <property type="entry name" value="BHL"/>
    <property type="match status" value="1"/>
</dbReference>
<dbReference type="AlphaFoldDB" id="A0A5P8E4X8"/>
<dbReference type="CDD" id="cd13832">
    <property type="entry name" value="IHF"/>
    <property type="match status" value="1"/>
</dbReference>
<dbReference type="Gene3D" id="4.10.520.10">
    <property type="entry name" value="IHF-like DNA-binding proteins"/>
    <property type="match status" value="1"/>
</dbReference>
<dbReference type="PANTHER" id="PTHR33175:SF3">
    <property type="entry name" value="DNA-BINDING PROTEIN HU-BETA"/>
    <property type="match status" value="1"/>
</dbReference>
<dbReference type="PRINTS" id="PR01727">
    <property type="entry name" value="DNABINDINGHU"/>
</dbReference>
<dbReference type="Pfam" id="PF00216">
    <property type="entry name" value="Bac_DNA_binding"/>
    <property type="match status" value="1"/>
</dbReference>
<keyword evidence="6" id="KW-1185">Reference proteome</keyword>
<reference evidence="5 6" key="1">
    <citation type="submission" date="2018-11" db="EMBL/GenBank/DDBJ databases">
        <authorList>
            <person name="Na S.W."/>
            <person name="Baik M."/>
        </authorList>
    </citation>
    <scope>NUCLEOTIDE SEQUENCE [LARGE SCALE GENOMIC DNA]</scope>
    <source>
        <strain evidence="5 6">E39</strain>
    </source>
</reference>
<evidence type="ECO:0000256" key="1">
    <source>
        <dbReference type="ARBA" id="ARBA00010529"/>
    </source>
</evidence>
<organism evidence="5 6">
    <name type="scientific">Pseudoprevotella muciniphila</name>
    <dbReference type="NCBI Taxonomy" id="2133944"/>
    <lineage>
        <taxon>Bacteria</taxon>
        <taxon>Pseudomonadati</taxon>
        <taxon>Bacteroidota</taxon>
        <taxon>Bacteroidia</taxon>
        <taxon>Bacteroidales</taxon>
        <taxon>Prevotellaceae</taxon>
        <taxon>Pseudoprevotella</taxon>
    </lineage>
</organism>
<protein>
    <submittedName>
        <fullName evidence="5">HU family DNA-binding protein</fullName>
    </submittedName>
</protein>
<dbReference type="GO" id="GO:0003677">
    <property type="term" value="F:DNA binding"/>
    <property type="evidence" value="ECO:0007669"/>
    <property type="project" value="UniProtKB-KW"/>
</dbReference>
<dbReference type="Proteomes" id="UP000249375">
    <property type="component" value="Chromosome"/>
</dbReference>
<dbReference type="EMBL" id="CP033459">
    <property type="protein sequence ID" value="QFQ12021.1"/>
    <property type="molecule type" value="Genomic_DNA"/>
</dbReference>
<gene>
    <name evidence="5" type="ORF">C7Y71_002725</name>
</gene>
<evidence type="ECO:0000313" key="5">
    <source>
        <dbReference type="EMBL" id="QFQ12021.1"/>
    </source>
</evidence>
<comment type="similarity">
    <text evidence="1 4">Belongs to the bacterial histone-like protein family.</text>
</comment>